<protein>
    <submittedName>
        <fullName evidence="2">Enoyl-CoA hydratase/carnithine racemase</fullName>
    </submittedName>
</protein>
<evidence type="ECO:0000313" key="3">
    <source>
        <dbReference type="Proteomes" id="UP000192907"/>
    </source>
</evidence>
<dbReference type="Gene3D" id="3.90.226.10">
    <property type="entry name" value="2-enoyl-CoA Hydratase, Chain A, domain 1"/>
    <property type="match status" value="1"/>
</dbReference>
<dbReference type="NCBIfam" id="NF005699">
    <property type="entry name" value="PRK07509.1"/>
    <property type="match status" value="1"/>
</dbReference>
<sequence>MSYKRLLFENKDQIVTLKLNRADKLNAFDLLMFEDISKAIDSISRDRSIRAVVVGAEGSDFSTGLDIKSVMVNKQAGFKLLWKWWPTQSNLAQKMSVGWRRLSVPVIMAIHGRCWGAGMQTALGGDFRFASPDASLAIMESRWGLIPDMGGSLALREITAMDRALDWTMTSREIPAMEALEQGLISKIEPDPMAAAQAYAQTLAERSPDALAGIKKLYQYSWHHNDGRLLAKEWLLQWKMFLGKNRGIAVQKAQGKSDRQFVPRAL</sequence>
<dbReference type="SUPFAM" id="SSF52096">
    <property type="entry name" value="ClpP/crotonase"/>
    <property type="match status" value="1"/>
</dbReference>
<dbReference type="Pfam" id="PF00378">
    <property type="entry name" value="ECH_1"/>
    <property type="match status" value="1"/>
</dbReference>
<dbReference type="PANTHER" id="PTHR43149:SF1">
    <property type="entry name" value="DELTA(3,5)-DELTA(2,4)-DIENOYL-COA ISOMERASE, MITOCHONDRIAL"/>
    <property type="match status" value="1"/>
</dbReference>
<accession>A0A1Y6C5M1</accession>
<reference evidence="3" key="1">
    <citation type="submission" date="2017-04" db="EMBL/GenBank/DDBJ databases">
        <authorList>
            <person name="Varghese N."/>
            <person name="Submissions S."/>
        </authorList>
    </citation>
    <scope>NUCLEOTIDE SEQUENCE [LARGE SCALE GENOMIC DNA]</scope>
    <source>
        <strain evidence="3">RKEM611</strain>
    </source>
</reference>
<dbReference type="OrthoDB" id="9807606at2"/>
<gene>
    <name evidence="2" type="ORF">SAMN06296036_11188</name>
</gene>
<dbReference type="RefSeq" id="WP_132320117.1">
    <property type="nucleotide sequence ID" value="NZ_FWZT01000011.1"/>
</dbReference>
<proteinExistence type="inferred from homology"/>
<dbReference type="AlphaFoldDB" id="A0A1Y6C5M1"/>
<keyword evidence="3" id="KW-1185">Reference proteome</keyword>
<name>A0A1Y6C5M1_9BACT</name>
<dbReference type="EMBL" id="FWZT01000011">
    <property type="protein sequence ID" value="SMF37305.1"/>
    <property type="molecule type" value="Genomic_DNA"/>
</dbReference>
<evidence type="ECO:0000256" key="1">
    <source>
        <dbReference type="ARBA" id="ARBA00005254"/>
    </source>
</evidence>
<comment type="similarity">
    <text evidence="1">Belongs to the enoyl-CoA hydratase/isomerase family.</text>
</comment>
<dbReference type="InterPro" id="IPR001753">
    <property type="entry name" value="Enoyl-CoA_hydra/iso"/>
</dbReference>
<dbReference type="Proteomes" id="UP000192907">
    <property type="component" value="Unassembled WGS sequence"/>
</dbReference>
<evidence type="ECO:0000313" key="2">
    <source>
        <dbReference type="EMBL" id="SMF37305.1"/>
    </source>
</evidence>
<dbReference type="InterPro" id="IPR029045">
    <property type="entry name" value="ClpP/crotonase-like_dom_sf"/>
</dbReference>
<dbReference type="GO" id="GO:0016853">
    <property type="term" value="F:isomerase activity"/>
    <property type="evidence" value="ECO:0007669"/>
    <property type="project" value="InterPro"/>
</dbReference>
<dbReference type="InterPro" id="IPR045002">
    <property type="entry name" value="Ech1-like"/>
</dbReference>
<dbReference type="CDD" id="cd06558">
    <property type="entry name" value="crotonase-like"/>
    <property type="match status" value="1"/>
</dbReference>
<dbReference type="STRING" id="1513793.SAMN06296036_11188"/>
<organism evidence="2 3">
    <name type="scientific">Pseudobacteriovorax antillogorgiicola</name>
    <dbReference type="NCBI Taxonomy" id="1513793"/>
    <lineage>
        <taxon>Bacteria</taxon>
        <taxon>Pseudomonadati</taxon>
        <taxon>Bdellovibrionota</taxon>
        <taxon>Oligoflexia</taxon>
        <taxon>Oligoflexales</taxon>
        <taxon>Pseudobacteriovoracaceae</taxon>
        <taxon>Pseudobacteriovorax</taxon>
    </lineage>
</organism>
<dbReference type="PANTHER" id="PTHR43149">
    <property type="entry name" value="ENOYL-COA HYDRATASE"/>
    <property type="match status" value="1"/>
</dbReference>